<evidence type="ECO:0000256" key="5">
    <source>
        <dbReference type="ARBA" id="ARBA00022833"/>
    </source>
</evidence>
<feature type="binding site" evidence="9">
    <location>
        <position position="217"/>
    </location>
    <ligand>
        <name>Zn(2+)</name>
        <dbReference type="ChEBI" id="CHEBI:29105"/>
        <note>catalytic</note>
    </ligand>
</feature>
<keyword evidence="8" id="KW-0961">Cell wall biogenesis/degradation</keyword>
<evidence type="ECO:0000256" key="4">
    <source>
        <dbReference type="ARBA" id="ARBA00022801"/>
    </source>
</evidence>
<evidence type="ECO:0000256" key="7">
    <source>
        <dbReference type="ARBA" id="ARBA00023049"/>
    </source>
</evidence>
<feature type="active site" description="Proton donor/acceptor" evidence="9">
    <location>
        <position position="214"/>
    </location>
</feature>
<keyword evidence="7 9" id="KW-0482">Metalloprotease</keyword>
<dbReference type="PANTHER" id="PTHR43126:SF2">
    <property type="entry name" value="D-ALANYL-D-ALANINE DIPEPTIDASE"/>
    <property type="match status" value="1"/>
</dbReference>
<dbReference type="InterPro" id="IPR000755">
    <property type="entry name" value="A_A_dipeptidase"/>
</dbReference>
<dbReference type="RefSeq" id="WP_251593082.1">
    <property type="nucleotide sequence ID" value="NZ_JAMLJI010000002.1"/>
</dbReference>
<dbReference type="HAMAP" id="MF_01924">
    <property type="entry name" value="A_A_dipeptidase"/>
    <property type="match status" value="1"/>
</dbReference>
<comment type="caution">
    <text evidence="10">The sequence shown here is derived from an EMBL/GenBank/DDBJ whole genome shotgun (WGS) entry which is preliminary data.</text>
</comment>
<dbReference type="CDD" id="cd14843">
    <property type="entry name" value="D-Ala-D-Ala_dipeptidase_like"/>
    <property type="match status" value="1"/>
</dbReference>
<dbReference type="EC" id="3.4.13.22" evidence="9"/>
<dbReference type="Proteomes" id="UP001269375">
    <property type="component" value="Unassembled WGS sequence"/>
</dbReference>
<dbReference type="Pfam" id="PF01427">
    <property type="entry name" value="Peptidase_M15"/>
    <property type="match status" value="1"/>
</dbReference>
<name>A0ABU1GSC0_9GAMM</name>
<evidence type="ECO:0000313" key="10">
    <source>
        <dbReference type="EMBL" id="MDR5894730.1"/>
    </source>
</evidence>
<evidence type="ECO:0000256" key="1">
    <source>
        <dbReference type="ARBA" id="ARBA00001362"/>
    </source>
</evidence>
<dbReference type="InterPro" id="IPR009045">
    <property type="entry name" value="Zn_M74/Hedgehog-like"/>
</dbReference>
<evidence type="ECO:0000256" key="9">
    <source>
        <dbReference type="HAMAP-Rule" id="MF_01924"/>
    </source>
</evidence>
<keyword evidence="5 9" id="KW-0862">Zinc</keyword>
<keyword evidence="11" id="KW-1185">Reference proteome</keyword>
<sequence length="253" mass="27788">MTPSDPLSLAEHPIPTLSDPDWAAIANLPIVEEGGRLHPTSLGRAGMATWPIYHALGVPGAVAECFVREPVYRGLLAASNMLPEGVGLVVLDGWRPMAVQRALFERLHTLMAERFPEYSNDRLYQKTRAFVAPPSDDPAAPSPHLTGGAVDVALCDECGLILDMGSAFDEVCSASYTDHFETHLDAEDAMLYRARRRVLFHAMASAGFVNLPSEWWHYSLGDQLWAWRTGARAAQFGPTSPYTIEQRWAASLV</sequence>
<dbReference type="PANTHER" id="PTHR43126">
    <property type="entry name" value="D-ALANYL-D-ALANINE DIPEPTIDASE"/>
    <property type="match status" value="1"/>
</dbReference>
<proteinExistence type="inferred from homology"/>
<organism evidence="10 11">
    <name type="scientific">Larsenimonas suaedae</name>
    <dbReference type="NCBI Taxonomy" id="1851019"/>
    <lineage>
        <taxon>Bacteria</taxon>
        <taxon>Pseudomonadati</taxon>
        <taxon>Pseudomonadota</taxon>
        <taxon>Gammaproteobacteria</taxon>
        <taxon>Oceanospirillales</taxon>
        <taxon>Halomonadaceae</taxon>
        <taxon>Larsenimonas</taxon>
    </lineage>
</organism>
<keyword evidence="2 9" id="KW-0645">Protease</keyword>
<accession>A0ABU1GSC0</accession>
<keyword evidence="6 9" id="KW-0224">Dipeptidase</keyword>
<evidence type="ECO:0000256" key="8">
    <source>
        <dbReference type="ARBA" id="ARBA00023316"/>
    </source>
</evidence>
<comment type="function">
    <text evidence="9">Catalyzes hydrolysis of the D-alanyl-D-alanine dipeptide.</text>
</comment>
<protein>
    <recommendedName>
        <fullName evidence="9">D-alanyl-D-alanine dipeptidase</fullName>
        <shortName evidence="9">D-Ala-D-Ala dipeptidase</shortName>
        <ecNumber evidence="9">3.4.13.22</ecNumber>
    </recommendedName>
</protein>
<dbReference type="Gene3D" id="3.30.1380.10">
    <property type="match status" value="1"/>
</dbReference>
<evidence type="ECO:0000256" key="6">
    <source>
        <dbReference type="ARBA" id="ARBA00022997"/>
    </source>
</evidence>
<comment type="catalytic activity">
    <reaction evidence="1 9">
        <text>D-alanyl-D-alanine + H2O = 2 D-alanine</text>
        <dbReference type="Rhea" id="RHEA:20661"/>
        <dbReference type="ChEBI" id="CHEBI:15377"/>
        <dbReference type="ChEBI" id="CHEBI:57416"/>
        <dbReference type="ChEBI" id="CHEBI:57822"/>
        <dbReference type="EC" id="3.4.13.22"/>
    </reaction>
</comment>
<dbReference type="EMBL" id="JARWAO010000001">
    <property type="protein sequence ID" value="MDR5894730.1"/>
    <property type="molecule type" value="Genomic_DNA"/>
</dbReference>
<feature type="binding site" evidence="9">
    <location>
        <position position="151"/>
    </location>
    <ligand>
        <name>Zn(2+)</name>
        <dbReference type="ChEBI" id="CHEBI:29105"/>
        <note>catalytic</note>
    </ligand>
</feature>
<evidence type="ECO:0000256" key="3">
    <source>
        <dbReference type="ARBA" id="ARBA00022723"/>
    </source>
</evidence>
<dbReference type="SUPFAM" id="SSF55166">
    <property type="entry name" value="Hedgehog/DD-peptidase"/>
    <property type="match status" value="1"/>
</dbReference>
<comment type="similarity">
    <text evidence="9">Belongs to the peptidase M15D family.</text>
</comment>
<feature type="site" description="Transition state stabilizer" evidence="9">
    <location>
        <position position="95"/>
    </location>
</feature>
<evidence type="ECO:0000313" key="11">
    <source>
        <dbReference type="Proteomes" id="UP001269375"/>
    </source>
</evidence>
<gene>
    <name evidence="9" type="primary">ddpX</name>
    <name evidence="10" type="ORF">QC825_01420</name>
</gene>
<comment type="cofactor">
    <cofactor evidence="9">
        <name>Zn(2+)</name>
        <dbReference type="ChEBI" id="CHEBI:29105"/>
    </cofactor>
    <text evidence="9">Binds 1 zinc ion per subunit.</text>
</comment>
<feature type="binding site" evidence="9">
    <location>
        <position position="144"/>
    </location>
    <ligand>
        <name>Zn(2+)</name>
        <dbReference type="ChEBI" id="CHEBI:29105"/>
        <note>catalytic</note>
    </ligand>
</feature>
<keyword evidence="3 9" id="KW-0479">Metal-binding</keyword>
<evidence type="ECO:0000256" key="2">
    <source>
        <dbReference type="ARBA" id="ARBA00022670"/>
    </source>
</evidence>
<reference evidence="10 11" key="1">
    <citation type="submission" date="2023-04" db="EMBL/GenBank/DDBJ databases">
        <title>A long-awaited taxogenomic arrangement of the family Halomonadaceae.</title>
        <authorList>
            <person name="De La Haba R."/>
            <person name="Chuvochina M."/>
            <person name="Wittouck S."/>
            <person name="Arahal D.R."/>
            <person name="Sanchez-Porro C."/>
            <person name="Hugenholtz P."/>
            <person name="Ventosa A."/>
        </authorList>
    </citation>
    <scope>NUCLEOTIDE SEQUENCE [LARGE SCALE GENOMIC DNA]</scope>
    <source>
        <strain evidence="10 11">DSM 22428</strain>
    </source>
</reference>
<keyword evidence="4 9" id="KW-0378">Hydrolase</keyword>